<dbReference type="AlphaFoldDB" id="A0A931CZE4"/>
<evidence type="ECO:0000313" key="2">
    <source>
        <dbReference type="EMBL" id="MBG0834410.1"/>
    </source>
</evidence>
<name>A0A931CZE4_9PSED</name>
<dbReference type="InterPro" id="IPR001509">
    <property type="entry name" value="Epimerase_deHydtase"/>
</dbReference>
<organism evidence="2 3">
    <name type="scientific">Pseudomonas chaetocerotis</name>
    <dbReference type="NCBI Taxonomy" id="2758695"/>
    <lineage>
        <taxon>Bacteria</taxon>
        <taxon>Pseudomonadati</taxon>
        <taxon>Pseudomonadota</taxon>
        <taxon>Gammaproteobacteria</taxon>
        <taxon>Pseudomonadales</taxon>
        <taxon>Pseudomonadaceae</taxon>
        <taxon>Pseudomonas</taxon>
    </lineage>
</organism>
<gene>
    <name evidence="2" type="ORF">H3221_04690</name>
</gene>
<dbReference type="Gene3D" id="3.40.50.720">
    <property type="entry name" value="NAD(P)-binding Rossmann-like Domain"/>
    <property type="match status" value="1"/>
</dbReference>
<dbReference type="PANTHER" id="PTHR43245">
    <property type="entry name" value="BIFUNCTIONAL POLYMYXIN RESISTANCE PROTEIN ARNA"/>
    <property type="match status" value="1"/>
</dbReference>
<dbReference type="EMBL" id="JACFYX010000003">
    <property type="protein sequence ID" value="MBG0834410.1"/>
    <property type="molecule type" value="Genomic_DNA"/>
</dbReference>
<dbReference type="InterPro" id="IPR036291">
    <property type="entry name" value="NAD(P)-bd_dom_sf"/>
</dbReference>
<evidence type="ECO:0000313" key="3">
    <source>
        <dbReference type="Proteomes" id="UP000596932"/>
    </source>
</evidence>
<dbReference type="PANTHER" id="PTHR43245:SF55">
    <property type="entry name" value="NAD(P)-BINDING DOMAIN-CONTAINING PROTEIN"/>
    <property type="match status" value="1"/>
</dbReference>
<protein>
    <submittedName>
        <fullName evidence="2">NAD-dependent epimerase/dehydratase family protein</fullName>
    </submittedName>
</protein>
<dbReference type="Pfam" id="PF01370">
    <property type="entry name" value="Epimerase"/>
    <property type="match status" value="1"/>
</dbReference>
<accession>A0A931CZE4</accession>
<dbReference type="RefSeq" id="WP_196474067.1">
    <property type="nucleotide sequence ID" value="NZ_JACFYX020000004.1"/>
</dbReference>
<comment type="caution">
    <text evidence="2">The sequence shown here is derived from an EMBL/GenBank/DDBJ whole genome shotgun (WGS) entry which is preliminary data.</text>
</comment>
<dbReference type="InterPro" id="IPR050177">
    <property type="entry name" value="Lipid_A_modif_metabolic_enz"/>
</dbReference>
<reference evidence="2" key="1">
    <citation type="submission" date="2020-07" db="EMBL/GenBank/DDBJ databases">
        <title>Pseudomonas chaetoceroseae sp. nov., a new member of the Pseudomonas oleovorans group isolated from a culture of Chaetoceros calcitrans.</title>
        <authorList>
            <person name="Girard L."/>
            <person name="Lood C."/>
            <person name="De Mot R."/>
            <person name="Baudart J."/>
        </authorList>
    </citation>
    <scope>NUCLEOTIDE SEQUENCE</scope>
    <source>
        <strain evidence="2">536</strain>
    </source>
</reference>
<dbReference type="Proteomes" id="UP000596932">
    <property type="component" value="Unassembled WGS sequence"/>
</dbReference>
<sequence length="324" mass="35010">MKVLLVGGAGFIGKRLVVSLLEAGHDVRALSRKSQSEAPAGDSHIEWLQLDLLDHSSDLDAAVEGCSLVFNCAGELRNEALMEALHVDATARLLAASKRQAKVSGRPLHWVQLSSVGAYGPPVCASAERTITEESLPAPRGAYEVTKTKADDLVIGNAQPGVLTVSILRPSNVFGPGMPNGSLRQLGRLIKRRLFFYVGAPGAVSTYVHVDDVVEALMLCGFDPAAQGEVFNLSNDCIQEELVNAIAAHLDAGQPFLRLPEGLVRGLALSGRWLKRFPLTQARVDSLVGRTHYPCEKLEAVLGYRPRRAVKDYIGEVLMPDVFR</sequence>
<keyword evidence="3" id="KW-1185">Reference proteome</keyword>
<evidence type="ECO:0000259" key="1">
    <source>
        <dbReference type="Pfam" id="PF01370"/>
    </source>
</evidence>
<feature type="domain" description="NAD-dependent epimerase/dehydratase" evidence="1">
    <location>
        <begin position="3"/>
        <end position="233"/>
    </location>
</feature>
<proteinExistence type="predicted"/>
<dbReference type="SUPFAM" id="SSF51735">
    <property type="entry name" value="NAD(P)-binding Rossmann-fold domains"/>
    <property type="match status" value="1"/>
</dbReference>